<feature type="domain" description="DUF6697" evidence="2">
    <location>
        <begin position="272"/>
        <end position="524"/>
    </location>
</feature>
<evidence type="ECO:0000313" key="4">
    <source>
        <dbReference type="Proteomes" id="UP000799324"/>
    </source>
</evidence>
<evidence type="ECO:0000259" key="2">
    <source>
        <dbReference type="Pfam" id="PF20411"/>
    </source>
</evidence>
<name>A0A6A6TC69_9PLEO</name>
<dbReference type="Pfam" id="PF20411">
    <property type="entry name" value="DUF6697"/>
    <property type="match status" value="1"/>
</dbReference>
<accession>A0A6A6TC69</accession>
<dbReference type="InterPro" id="IPR046520">
    <property type="entry name" value="DUF6697"/>
</dbReference>
<sequence>MNGQPYSSHSTFGEPVVSRAISGLNPDAAQFHHSLSHQGQYQNGNLPHQDGPQVSSQPQIIHLADRVQRLEFETDAIRRYVEKLNAGQCDLSETVDALKKGGWSVNVGPFKPQGIDTHKQIDEIKSEATDEKPSPTASTNGSVPPHLRNADSGMSDGSVSVPPHMRGVAQRTNGTASMPPHLRNQGASNALVTDGKIDTSPFRLPPSPDRTPPTSPTAFSTSTIQPNVPRQTIEDPYTAHSGKDWMPHATLEMQSLPVTILSSISPTAAMVTFSHDFLSNTFGGSFWSPGLKYIPPGSGICMLPTRSYYMLDFSVEPYLPKSPGQHGAKMTAFFNQNPEEVYGEDAGGDFFDVPMFVCASPYALDKAQRRYVYFGNYSQTRWSDKLDYDRMVEQVPREVKTYWAEELSSQARPQWISDALMQHFFPKPEYMGAVFGAQVQGSDSVTPEEEAKADEKVMRDVKAYVRGLREWEKDARLKTMLIKKEFVLQAFERADADDPPALRLWWEYLQCTNWDRSFYDMLVQLQARNPNYLK</sequence>
<dbReference type="EMBL" id="MU004331">
    <property type="protein sequence ID" value="KAF2656871.1"/>
    <property type="molecule type" value="Genomic_DNA"/>
</dbReference>
<dbReference type="AlphaFoldDB" id="A0A6A6TC69"/>
<dbReference type="OrthoDB" id="5427977at2759"/>
<organism evidence="3 4">
    <name type="scientific">Lophiostoma macrostomum CBS 122681</name>
    <dbReference type="NCBI Taxonomy" id="1314788"/>
    <lineage>
        <taxon>Eukaryota</taxon>
        <taxon>Fungi</taxon>
        <taxon>Dikarya</taxon>
        <taxon>Ascomycota</taxon>
        <taxon>Pezizomycotina</taxon>
        <taxon>Dothideomycetes</taxon>
        <taxon>Pleosporomycetidae</taxon>
        <taxon>Pleosporales</taxon>
        <taxon>Lophiostomataceae</taxon>
        <taxon>Lophiostoma</taxon>
    </lineage>
</organism>
<dbReference type="Proteomes" id="UP000799324">
    <property type="component" value="Unassembled WGS sequence"/>
</dbReference>
<feature type="compositionally biased region" description="Pro residues" evidence="1">
    <location>
        <begin position="203"/>
        <end position="215"/>
    </location>
</feature>
<evidence type="ECO:0000313" key="3">
    <source>
        <dbReference type="EMBL" id="KAF2656871.1"/>
    </source>
</evidence>
<evidence type="ECO:0000256" key="1">
    <source>
        <dbReference type="SAM" id="MobiDB-lite"/>
    </source>
</evidence>
<gene>
    <name evidence="3" type="ORF">K491DRAFT_595960</name>
</gene>
<feature type="region of interest" description="Disordered" evidence="1">
    <location>
        <begin position="17"/>
        <end position="55"/>
    </location>
</feature>
<reference evidence="3" key="1">
    <citation type="journal article" date="2020" name="Stud. Mycol.">
        <title>101 Dothideomycetes genomes: a test case for predicting lifestyles and emergence of pathogens.</title>
        <authorList>
            <person name="Haridas S."/>
            <person name="Albert R."/>
            <person name="Binder M."/>
            <person name="Bloem J."/>
            <person name="Labutti K."/>
            <person name="Salamov A."/>
            <person name="Andreopoulos B."/>
            <person name="Baker S."/>
            <person name="Barry K."/>
            <person name="Bills G."/>
            <person name="Bluhm B."/>
            <person name="Cannon C."/>
            <person name="Castanera R."/>
            <person name="Culley D."/>
            <person name="Daum C."/>
            <person name="Ezra D."/>
            <person name="Gonzalez J."/>
            <person name="Henrissat B."/>
            <person name="Kuo A."/>
            <person name="Liang C."/>
            <person name="Lipzen A."/>
            <person name="Lutzoni F."/>
            <person name="Magnuson J."/>
            <person name="Mondo S."/>
            <person name="Nolan M."/>
            <person name="Ohm R."/>
            <person name="Pangilinan J."/>
            <person name="Park H.-J."/>
            <person name="Ramirez L."/>
            <person name="Alfaro M."/>
            <person name="Sun H."/>
            <person name="Tritt A."/>
            <person name="Yoshinaga Y."/>
            <person name="Zwiers L.-H."/>
            <person name="Turgeon B."/>
            <person name="Goodwin S."/>
            <person name="Spatafora J."/>
            <person name="Crous P."/>
            <person name="Grigoriev I."/>
        </authorList>
    </citation>
    <scope>NUCLEOTIDE SEQUENCE</scope>
    <source>
        <strain evidence="3">CBS 122681</strain>
    </source>
</reference>
<proteinExistence type="predicted"/>
<feature type="region of interest" description="Disordered" evidence="1">
    <location>
        <begin position="126"/>
        <end position="240"/>
    </location>
</feature>
<feature type="compositionally biased region" description="Polar residues" evidence="1">
    <location>
        <begin position="36"/>
        <end position="55"/>
    </location>
</feature>
<keyword evidence="4" id="KW-1185">Reference proteome</keyword>
<protein>
    <recommendedName>
        <fullName evidence="2">DUF6697 domain-containing protein</fullName>
    </recommendedName>
</protein>